<dbReference type="InterPro" id="IPR019662">
    <property type="entry name" value="DUF2516"/>
</dbReference>
<organism evidence="2 3">
    <name type="scientific">Ruania alkalisoli</name>
    <dbReference type="NCBI Taxonomy" id="2779775"/>
    <lineage>
        <taxon>Bacteria</taxon>
        <taxon>Bacillati</taxon>
        <taxon>Actinomycetota</taxon>
        <taxon>Actinomycetes</taxon>
        <taxon>Micrococcales</taxon>
        <taxon>Ruaniaceae</taxon>
        <taxon>Ruania</taxon>
    </lineage>
</organism>
<protein>
    <submittedName>
        <fullName evidence="2">DUF2516 family protein</fullName>
    </submittedName>
</protein>
<keyword evidence="1" id="KW-0472">Membrane</keyword>
<evidence type="ECO:0000313" key="2">
    <source>
        <dbReference type="EMBL" id="QOR70159.1"/>
    </source>
</evidence>
<proteinExistence type="predicted"/>
<dbReference type="Pfam" id="PF10724">
    <property type="entry name" value="DUF2516"/>
    <property type="match status" value="1"/>
</dbReference>
<dbReference type="KEGG" id="halt:IM660_16280"/>
<sequence length="117" mass="12711">MRSRGDWLRSRRLRSVIALIQFYVFQLLGFSAMALALWALIDAAIRPSQAFVSADKRTKVFWLAMSGGAALLAWLAVVGAFSGLLFSLIAGVMAGVYLADVRPAVRDYGSRGGSSPW</sequence>
<gene>
    <name evidence="2" type="ORF">IM660_16280</name>
</gene>
<evidence type="ECO:0000313" key="3">
    <source>
        <dbReference type="Proteomes" id="UP000593758"/>
    </source>
</evidence>
<name>A0A7M1SRF2_9MICO</name>
<keyword evidence="1" id="KW-0812">Transmembrane</keyword>
<keyword evidence="1" id="KW-1133">Transmembrane helix</keyword>
<accession>A0A7M1SRF2</accession>
<reference evidence="2 3" key="1">
    <citation type="submission" date="2020-10" db="EMBL/GenBank/DDBJ databases">
        <title>Haloactinobacterium sp. RN3S43, a bacterium isolated from saline soil.</title>
        <authorList>
            <person name="Sun J.-Q."/>
        </authorList>
    </citation>
    <scope>NUCLEOTIDE SEQUENCE [LARGE SCALE GENOMIC DNA]</scope>
    <source>
        <strain evidence="2 3">RN3S43</strain>
    </source>
</reference>
<keyword evidence="3" id="KW-1185">Reference proteome</keyword>
<evidence type="ECO:0000256" key="1">
    <source>
        <dbReference type="SAM" id="Phobius"/>
    </source>
</evidence>
<dbReference type="EMBL" id="CP063169">
    <property type="protein sequence ID" value="QOR70159.1"/>
    <property type="molecule type" value="Genomic_DNA"/>
</dbReference>
<dbReference type="AlphaFoldDB" id="A0A7M1SRF2"/>
<dbReference type="Proteomes" id="UP000593758">
    <property type="component" value="Chromosome"/>
</dbReference>
<feature type="transmembrane region" description="Helical" evidence="1">
    <location>
        <begin position="20"/>
        <end position="40"/>
    </location>
</feature>